<dbReference type="PANTHER" id="PTHR11748">
    <property type="entry name" value="D-LACTATE DEHYDROGENASE"/>
    <property type="match status" value="1"/>
</dbReference>
<accession>A0A0M9ELF6</accession>
<dbReference type="GO" id="GO:0008720">
    <property type="term" value="F:D-lactate dehydrogenase (NAD+) activity"/>
    <property type="evidence" value="ECO:0007669"/>
    <property type="project" value="TreeGrafter"/>
</dbReference>
<evidence type="ECO:0000256" key="5">
    <source>
        <dbReference type="ARBA" id="ARBA00023002"/>
    </source>
</evidence>
<dbReference type="Pfam" id="PF02913">
    <property type="entry name" value="FAD-oxidase_C"/>
    <property type="match status" value="1"/>
</dbReference>
<dbReference type="GO" id="GO:0005739">
    <property type="term" value="C:mitochondrion"/>
    <property type="evidence" value="ECO:0007669"/>
    <property type="project" value="TreeGrafter"/>
</dbReference>
<reference evidence="7 8" key="1">
    <citation type="submission" date="2015-04" db="EMBL/GenBank/DDBJ databases">
        <title>The draft genome sequence of Fusarium langsethiae, a T-2/HT-2 mycotoxin producer.</title>
        <authorList>
            <person name="Lysoe E."/>
            <person name="Divon H.H."/>
            <person name="Terzi V."/>
            <person name="Orru L."/>
            <person name="Lamontanara A."/>
            <person name="Kolseth A.-K."/>
            <person name="Frandsen R.J."/>
            <person name="Nielsen K."/>
            <person name="Thrane U."/>
        </authorList>
    </citation>
    <scope>NUCLEOTIDE SEQUENCE [LARGE SCALE GENOMIC DNA]</scope>
    <source>
        <strain evidence="7 8">Fl201059</strain>
    </source>
</reference>
<dbReference type="Proteomes" id="UP000037904">
    <property type="component" value="Unassembled WGS sequence"/>
</dbReference>
<dbReference type="GO" id="GO:1903457">
    <property type="term" value="P:lactate catabolic process"/>
    <property type="evidence" value="ECO:0007669"/>
    <property type="project" value="TreeGrafter"/>
</dbReference>
<dbReference type="FunFam" id="3.30.70.2740:FF:000001">
    <property type="entry name" value="D-lactate dehydrogenase mitochondrial"/>
    <property type="match status" value="1"/>
</dbReference>
<evidence type="ECO:0000259" key="6">
    <source>
        <dbReference type="Pfam" id="PF02913"/>
    </source>
</evidence>
<dbReference type="EMBL" id="JXCE01001567">
    <property type="protein sequence ID" value="KPA35122.1"/>
    <property type="molecule type" value="Genomic_DNA"/>
</dbReference>
<evidence type="ECO:0000256" key="3">
    <source>
        <dbReference type="ARBA" id="ARBA00022630"/>
    </source>
</evidence>
<dbReference type="AlphaFoldDB" id="A0A0M9ELF6"/>
<dbReference type="SUPFAM" id="SSF55103">
    <property type="entry name" value="FAD-linked oxidases, C-terminal domain"/>
    <property type="match status" value="1"/>
</dbReference>
<dbReference type="PANTHER" id="PTHR11748:SF111">
    <property type="entry name" value="D-LACTATE DEHYDROGENASE, MITOCHONDRIAL-RELATED"/>
    <property type="match status" value="1"/>
</dbReference>
<comment type="cofactor">
    <cofactor evidence="1">
        <name>FAD</name>
        <dbReference type="ChEBI" id="CHEBI:57692"/>
    </cofactor>
</comment>
<keyword evidence="5" id="KW-0560">Oxidoreductase</keyword>
<evidence type="ECO:0000313" key="7">
    <source>
        <dbReference type="EMBL" id="KPA35122.1"/>
    </source>
</evidence>
<keyword evidence="4" id="KW-0274">FAD</keyword>
<dbReference type="InterPro" id="IPR016164">
    <property type="entry name" value="FAD-linked_Oxase-like_C"/>
</dbReference>
<dbReference type="Gene3D" id="3.30.70.2740">
    <property type="match status" value="1"/>
</dbReference>
<protein>
    <submittedName>
        <fullName evidence="7">D-lactate dehydrogenase</fullName>
    </submittedName>
</protein>
<name>A0A0M9ELF6_FUSLA</name>
<evidence type="ECO:0000256" key="1">
    <source>
        <dbReference type="ARBA" id="ARBA00001974"/>
    </source>
</evidence>
<comment type="caution">
    <text evidence="7">The sequence shown here is derived from an EMBL/GenBank/DDBJ whole genome shotgun (WGS) entry which is preliminary data.</text>
</comment>
<keyword evidence="3" id="KW-0285">Flavoprotein</keyword>
<dbReference type="GO" id="GO:0050660">
    <property type="term" value="F:flavin adenine dinucleotide binding"/>
    <property type="evidence" value="ECO:0007669"/>
    <property type="project" value="InterPro"/>
</dbReference>
<evidence type="ECO:0000256" key="4">
    <source>
        <dbReference type="ARBA" id="ARBA00022827"/>
    </source>
</evidence>
<organism evidence="7 8">
    <name type="scientific">Fusarium langsethiae</name>
    <dbReference type="NCBI Taxonomy" id="179993"/>
    <lineage>
        <taxon>Eukaryota</taxon>
        <taxon>Fungi</taxon>
        <taxon>Dikarya</taxon>
        <taxon>Ascomycota</taxon>
        <taxon>Pezizomycotina</taxon>
        <taxon>Sordariomycetes</taxon>
        <taxon>Hypocreomycetidae</taxon>
        <taxon>Hypocreales</taxon>
        <taxon>Nectriaceae</taxon>
        <taxon>Fusarium</taxon>
    </lineage>
</organism>
<dbReference type="GO" id="GO:0004458">
    <property type="term" value="F:D-lactate dehydrogenase (cytochrome) activity"/>
    <property type="evidence" value="ECO:0007669"/>
    <property type="project" value="TreeGrafter"/>
</dbReference>
<gene>
    <name evidence="7" type="ORF">FLAG1_12223</name>
</gene>
<evidence type="ECO:0000313" key="8">
    <source>
        <dbReference type="Proteomes" id="UP000037904"/>
    </source>
</evidence>
<evidence type="ECO:0000256" key="2">
    <source>
        <dbReference type="ARBA" id="ARBA00008000"/>
    </source>
</evidence>
<sequence>MNISKKDLVELGIFGSILGHIGDGNFHETILFEEKQRDEVEKCVDKMVFRALEMDGTCTGEHGIGLGKKDFLREEVGEAPIQIVTVDLTVAMSYAP</sequence>
<feature type="domain" description="FAD-binding oxidoreductase/transferase type 4 C-terminal" evidence="6">
    <location>
        <begin position="10"/>
        <end position="82"/>
    </location>
</feature>
<comment type="similarity">
    <text evidence="2">Belongs to the FAD-binding oxidoreductase/transferase type 4 family.</text>
</comment>
<proteinExistence type="inferred from homology"/>
<dbReference type="InterPro" id="IPR004113">
    <property type="entry name" value="FAD-bd_oxidored_4_C"/>
</dbReference>
<keyword evidence="8" id="KW-1185">Reference proteome</keyword>